<dbReference type="Pfam" id="PF06749">
    <property type="entry name" value="DUF1218"/>
    <property type="match status" value="1"/>
</dbReference>
<dbReference type="InterPro" id="IPR052222">
    <property type="entry name" value="DESIGUAL"/>
</dbReference>
<proteinExistence type="inferred from homology"/>
<organism evidence="8 9">
    <name type="scientific">Genlisea aurea</name>
    <dbReference type="NCBI Taxonomy" id="192259"/>
    <lineage>
        <taxon>Eukaryota</taxon>
        <taxon>Viridiplantae</taxon>
        <taxon>Streptophyta</taxon>
        <taxon>Embryophyta</taxon>
        <taxon>Tracheophyta</taxon>
        <taxon>Spermatophyta</taxon>
        <taxon>Magnoliopsida</taxon>
        <taxon>eudicotyledons</taxon>
        <taxon>Gunneridae</taxon>
        <taxon>Pentapetalae</taxon>
        <taxon>asterids</taxon>
        <taxon>lamiids</taxon>
        <taxon>Lamiales</taxon>
        <taxon>Lentibulariaceae</taxon>
        <taxon>Genlisea</taxon>
    </lineage>
</organism>
<evidence type="ECO:0000256" key="6">
    <source>
        <dbReference type="ARBA" id="ARBA00029467"/>
    </source>
</evidence>
<comment type="similarity">
    <text evidence="6">Belongs to the DESIGUAL family.</text>
</comment>
<dbReference type="Proteomes" id="UP000015453">
    <property type="component" value="Unassembled WGS sequence"/>
</dbReference>
<evidence type="ECO:0000313" key="8">
    <source>
        <dbReference type="EMBL" id="EPS70942.1"/>
    </source>
</evidence>
<feature type="non-terminal residue" evidence="8">
    <location>
        <position position="159"/>
    </location>
</feature>
<evidence type="ECO:0000256" key="5">
    <source>
        <dbReference type="ARBA" id="ARBA00023136"/>
    </source>
</evidence>
<keyword evidence="3" id="KW-0732">Signal</keyword>
<name>S8EEG9_9LAMI</name>
<comment type="subcellular location">
    <subcellularLocation>
        <location evidence="1">Endomembrane system</location>
        <topology evidence="1">Multi-pass membrane protein</topology>
    </subcellularLocation>
</comment>
<dbReference type="AlphaFoldDB" id="S8EEG9"/>
<evidence type="ECO:0000256" key="1">
    <source>
        <dbReference type="ARBA" id="ARBA00004127"/>
    </source>
</evidence>
<feature type="transmembrane region" description="Helical" evidence="7">
    <location>
        <begin position="92"/>
        <end position="117"/>
    </location>
</feature>
<dbReference type="OrthoDB" id="1667348at2759"/>
<evidence type="ECO:0000313" key="9">
    <source>
        <dbReference type="Proteomes" id="UP000015453"/>
    </source>
</evidence>
<keyword evidence="9" id="KW-1185">Reference proteome</keyword>
<comment type="caution">
    <text evidence="8">The sequence shown here is derived from an EMBL/GenBank/DDBJ whole genome shotgun (WGS) entry which is preliminary data.</text>
</comment>
<dbReference type="PANTHER" id="PTHR31769">
    <property type="entry name" value="OS07G0462200 PROTEIN-RELATED"/>
    <property type="match status" value="1"/>
</dbReference>
<keyword evidence="2 7" id="KW-0812">Transmembrane</keyword>
<sequence length="159" mass="16778">MGSFTVVLACIVIITLDVVSGILSFSAEAAQNQKNVRLWILECEKPSHDAFVLAIAAAALLGLAHVIANLVGGCAQQKLTEPSSSSSPYCQIISIASLVLTWIVLGIGLSMLAMGIISNQKKGSSCDFVYSRFLHIGGLLCMVHALFAVVYYLTSASSI</sequence>
<evidence type="ECO:0000256" key="3">
    <source>
        <dbReference type="ARBA" id="ARBA00022729"/>
    </source>
</evidence>
<dbReference type="EMBL" id="AUSU01001470">
    <property type="protein sequence ID" value="EPS70942.1"/>
    <property type="molecule type" value="Genomic_DNA"/>
</dbReference>
<gene>
    <name evidence="8" type="ORF">M569_03819</name>
</gene>
<dbReference type="GO" id="GO:0012505">
    <property type="term" value="C:endomembrane system"/>
    <property type="evidence" value="ECO:0007669"/>
    <property type="project" value="UniProtKB-SubCell"/>
</dbReference>
<feature type="transmembrane region" description="Helical" evidence="7">
    <location>
        <begin position="129"/>
        <end position="153"/>
    </location>
</feature>
<feature type="transmembrane region" description="Helical" evidence="7">
    <location>
        <begin position="50"/>
        <end position="72"/>
    </location>
</feature>
<evidence type="ECO:0000256" key="4">
    <source>
        <dbReference type="ARBA" id="ARBA00022989"/>
    </source>
</evidence>
<dbReference type="InterPro" id="IPR009606">
    <property type="entry name" value="DEAL/Modifying_wall_lignin1/2"/>
</dbReference>
<evidence type="ECO:0000256" key="7">
    <source>
        <dbReference type="SAM" id="Phobius"/>
    </source>
</evidence>
<keyword evidence="4 7" id="KW-1133">Transmembrane helix</keyword>
<keyword evidence="5 7" id="KW-0472">Membrane</keyword>
<reference evidence="8 9" key="1">
    <citation type="journal article" date="2013" name="BMC Genomics">
        <title>The miniature genome of a carnivorous plant Genlisea aurea contains a low number of genes and short non-coding sequences.</title>
        <authorList>
            <person name="Leushkin E.V."/>
            <person name="Sutormin R.A."/>
            <person name="Nabieva E.R."/>
            <person name="Penin A.A."/>
            <person name="Kondrashov A.S."/>
            <person name="Logacheva M.D."/>
        </authorList>
    </citation>
    <scope>NUCLEOTIDE SEQUENCE [LARGE SCALE GENOMIC DNA]</scope>
</reference>
<protein>
    <submittedName>
        <fullName evidence="8">Uncharacterized protein</fullName>
    </submittedName>
</protein>
<evidence type="ECO:0000256" key="2">
    <source>
        <dbReference type="ARBA" id="ARBA00022692"/>
    </source>
</evidence>
<accession>S8EEG9</accession>
<feature type="transmembrane region" description="Helical" evidence="7">
    <location>
        <begin position="6"/>
        <end position="29"/>
    </location>
</feature>